<reference evidence="1 2" key="1">
    <citation type="submission" date="2017-11" db="EMBL/GenBank/DDBJ databases">
        <title>Genome-resolved metagenomics identifies genetic mobility, metabolic interactions, and unexpected diversity in perchlorate-reducing communities.</title>
        <authorList>
            <person name="Barnum T.P."/>
            <person name="Figueroa I.A."/>
            <person name="Carlstrom C.I."/>
            <person name="Lucas L.N."/>
            <person name="Engelbrektson A.L."/>
            <person name="Coates J.D."/>
        </authorList>
    </citation>
    <scope>NUCLEOTIDE SEQUENCE [LARGE SCALE GENOMIC DNA]</scope>
    <source>
        <strain evidence="1">BM706</strain>
    </source>
</reference>
<dbReference type="InterPro" id="IPR011009">
    <property type="entry name" value="Kinase-like_dom_sf"/>
</dbReference>
<sequence>WGDYRKEKEIYETCLKQNISTPEMLFISKDFMVLRYIEEKKISFDEKVELVLDWLISFHEKTGYSKGDQRLHNYLFDGKKILGIDFEESFKGDFDKDYASLFTTLCGKMEKSQVERLFISKKINIDSRLFIKTYSEEIEKRKKYV</sequence>
<accession>A0A2N5ZDU1</accession>
<organism evidence="1 2">
    <name type="scientific">Muiribacterium halophilum</name>
    <dbReference type="NCBI Taxonomy" id="2053465"/>
    <lineage>
        <taxon>Bacteria</taxon>
        <taxon>Candidatus Muiribacteriota</taxon>
        <taxon>Candidatus Muiribacteriia</taxon>
        <taxon>Candidatus Muiribacteriales</taxon>
        <taxon>Candidatus Muiribacteriaceae</taxon>
        <taxon>Candidatus Muiribacterium</taxon>
    </lineage>
</organism>
<proteinExistence type="predicted"/>
<feature type="non-terminal residue" evidence="1">
    <location>
        <position position="1"/>
    </location>
</feature>
<evidence type="ECO:0000313" key="1">
    <source>
        <dbReference type="EMBL" id="PLX16831.1"/>
    </source>
</evidence>
<comment type="caution">
    <text evidence="1">The sequence shown here is derived from an EMBL/GenBank/DDBJ whole genome shotgun (WGS) entry which is preliminary data.</text>
</comment>
<name>A0A2N5ZDU1_MUIH1</name>
<dbReference type="Proteomes" id="UP000234857">
    <property type="component" value="Unassembled WGS sequence"/>
</dbReference>
<dbReference type="AlphaFoldDB" id="A0A2N5ZDU1"/>
<dbReference type="SUPFAM" id="SSF56112">
    <property type="entry name" value="Protein kinase-like (PK-like)"/>
    <property type="match status" value="1"/>
</dbReference>
<protein>
    <submittedName>
        <fullName evidence="1">Uncharacterized protein</fullName>
    </submittedName>
</protein>
<gene>
    <name evidence="1" type="ORF">C0601_09170</name>
</gene>
<dbReference type="EMBL" id="PKTG01000104">
    <property type="protein sequence ID" value="PLX16831.1"/>
    <property type="molecule type" value="Genomic_DNA"/>
</dbReference>
<evidence type="ECO:0000313" key="2">
    <source>
        <dbReference type="Proteomes" id="UP000234857"/>
    </source>
</evidence>